<evidence type="ECO:0000313" key="5">
    <source>
        <dbReference type="EMBL" id="MBB3109564.1"/>
    </source>
</evidence>
<dbReference type="Pfam" id="PF00571">
    <property type="entry name" value="CBS"/>
    <property type="match status" value="1"/>
</dbReference>
<evidence type="ECO:0000259" key="4">
    <source>
        <dbReference type="PROSITE" id="PS50111"/>
    </source>
</evidence>
<dbReference type="Pfam" id="PF00015">
    <property type="entry name" value="MCPsignal"/>
    <property type="match status" value="1"/>
</dbReference>
<dbReference type="PROSITE" id="PS50111">
    <property type="entry name" value="CHEMOTAXIS_TRANSDUC_2"/>
    <property type="match status" value="1"/>
</dbReference>
<dbReference type="PRINTS" id="PR00260">
    <property type="entry name" value="CHEMTRNSDUCR"/>
</dbReference>
<dbReference type="GO" id="GO:0004888">
    <property type="term" value="F:transmembrane signaling receptor activity"/>
    <property type="evidence" value="ECO:0007669"/>
    <property type="project" value="InterPro"/>
</dbReference>
<dbReference type="InterPro" id="IPR000644">
    <property type="entry name" value="CBS_dom"/>
</dbReference>
<accession>A0A7W5AVI0</accession>
<dbReference type="GO" id="GO:0007165">
    <property type="term" value="P:signal transduction"/>
    <property type="evidence" value="ECO:0007669"/>
    <property type="project" value="UniProtKB-KW"/>
</dbReference>
<dbReference type="PANTHER" id="PTHR32089">
    <property type="entry name" value="METHYL-ACCEPTING CHEMOTAXIS PROTEIN MCPB"/>
    <property type="match status" value="1"/>
</dbReference>
<evidence type="ECO:0000313" key="6">
    <source>
        <dbReference type="Proteomes" id="UP000570361"/>
    </source>
</evidence>
<dbReference type="Proteomes" id="UP000570361">
    <property type="component" value="Unassembled WGS sequence"/>
</dbReference>
<dbReference type="EMBL" id="JACHXK010000003">
    <property type="protein sequence ID" value="MBB3109564.1"/>
    <property type="molecule type" value="Genomic_DNA"/>
</dbReference>
<dbReference type="SMART" id="SM00283">
    <property type="entry name" value="MA"/>
    <property type="match status" value="1"/>
</dbReference>
<feature type="domain" description="Methyl-accepting transducer" evidence="4">
    <location>
        <begin position="154"/>
        <end position="365"/>
    </location>
</feature>
<dbReference type="PANTHER" id="PTHR32089:SF112">
    <property type="entry name" value="LYSOZYME-LIKE PROTEIN-RELATED"/>
    <property type="match status" value="1"/>
</dbReference>
<dbReference type="SUPFAM" id="SSF58104">
    <property type="entry name" value="Methyl-accepting chemotaxis protein (MCP) signaling domain"/>
    <property type="match status" value="1"/>
</dbReference>
<organism evidence="5 6">
    <name type="scientific">Paenibacillus phyllosphaerae</name>
    <dbReference type="NCBI Taxonomy" id="274593"/>
    <lineage>
        <taxon>Bacteria</taxon>
        <taxon>Bacillati</taxon>
        <taxon>Bacillota</taxon>
        <taxon>Bacilli</taxon>
        <taxon>Bacillales</taxon>
        <taxon>Paenibacillaceae</taxon>
        <taxon>Paenibacillus</taxon>
    </lineage>
</organism>
<protein>
    <submittedName>
        <fullName evidence="5">Methyl-accepting chemotaxis protein</fullName>
    </submittedName>
</protein>
<dbReference type="Gene3D" id="1.10.287.950">
    <property type="entry name" value="Methyl-accepting chemotaxis protein"/>
    <property type="match status" value="1"/>
</dbReference>
<sequence length="379" mass="41429">MRTMSIVAKPEPSVSSVLASFIRPAMTVLPAERCCDVIEQFNAAPDHVCVVVCDEAKRPLGLVMKGQLSRLQAQRFGKELFFERSITKLMDVNPLIVELAIGEQQLLDFALNREERTLYDCVIVVREGKLEGILTMSDLLSISRLLQEQAVSMQVKTMSGAEAMVHEIDRSVEEVLKAARHGEAISEQMVDYTLHGKNELTTVRSAFMQISELTSRQVEQIRQLQERADAIGAVSNLIRNLAEQCNLLAMNASIEAARAGEHGRGFAVVAGEVGKLATQTKRSANDISSLIHSILESVNVTASLVEQSREQVLSSERSVDNAGGAFEQLFHAAAGNRASAVTIEQLSDEAYKQSERVANELNKIMASMSSGKSEAKVGQ</sequence>
<keyword evidence="6" id="KW-1185">Reference proteome</keyword>
<dbReference type="InterPro" id="IPR004089">
    <property type="entry name" value="MCPsignal_dom"/>
</dbReference>
<comment type="caution">
    <text evidence="5">The sequence shown here is derived from an EMBL/GenBank/DDBJ whole genome shotgun (WGS) entry which is preliminary data.</text>
</comment>
<dbReference type="SUPFAM" id="SSF54631">
    <property type="entry name" value="CBS-domain pair"/>
    <property type="match status" value="1"/>
</dbReference>
<evidence type="ECO:0000256" key="2">
    <source>
        <dbReference type="ARBA" id="ARBA00029447"/>
    </source>
</evidence>
<dbReference type="Gene3D" id="3.10.580.10">
    <property type="entry name" value="CBS-domain"/>
    <property type="match status" value="1"/>
</dbReference>
<dbReference type="RefSeq" id="WP_183598808.1">
    <property type="nucleotide sequence ID" value="NZ_JACHXK010000003.1"/>
</dbReference>
<dbReference type="AlphaFoldDB" id="A0A7W5AVI0"/>
<comment type="similarity">
    <text evidence="2">Belongs to the methyl-accepting chemotaxis (MCP) protein family.</text>
</comment>
<name>A0A7W5AVI0_9BACL</name>
<dbReference type="GO" id="GO:0016020">
    <property type="term" value="C:membrane"/>
    <property type="evidence" value="ECO:0007669"/>
    <property type="project" value="InterPro"/>
</dbReference>
<dbReference type="InterPro" id="IPR004090">
    <property type="entry name" value="Chemotax_Me-accpt_rcpt"/>
</dbReference>
<dbReference type="GO" id="GO:0006935">
    <property type="term" value="P:chemotaxis"/>
    <property type="evidence" value="ECO:0007669"/>
    <property type="project" value="InterPro"/>
</dbReference>
<proteinExistence type="inferred from homology"/>
<dbReference type="InterPro" id="IPR046342">
    <property type="entry name" value="CBS_dom_sf"/>
</dbReference>
<keyword evidence="1 3" id="KW-0807">Transducer</keyword>
<reference evidence="5 6" key="1">
    <citation type="submission" date="2020-08" db="EMBL/GenBank/DDBJ databases">
        <title>Genomic Encyclopedia of Type Strains, Phase III (KMG-III): the genomes of soil and plant-associated and newly described type strains.</title>
        <authorList>
            <person name="Whitman W."/>
        </authorList>
    </citation>
    <scope>NUCLEOTIDE SEQUENCE [LARGE SCALE GENOMIC DNA]</scope>
    <source>
        <strain evidence="5 6">CECT 5862</strain>
    </source>
</reference>
<evidence type="ECO:0000256" key="1">
    <source>
        <dbReference type="ARBA" id="ARBA00023224"/>
    </source>
</evidence>
<evidence type="ECO:0000256" key="3">
    <source>
        <dbReference type="PROSITE-ProRule" id="PRU00284"/>
    </source>
</evidence>
<gene>
    <name evidence="5" type="ORF">FHS18_001627</name>
</gene>